<dbReference type="CDD" id="cd02181">
    <property type="entry name" value="GH16_fungal_Lam16A_glucanase"/>
    <property type="match status" value="1"/>
</dbReference>
<dbReference type="PROSITE" id="PS51762">
    <property type="entry name" value="GH16_2"/>
    <property type="match status" value="1"/>
</dbReference>
<evidence type="ECO:0000259" key="7">
    <source>
        <dbReference type="PROSITE" id="PS51762"/>
    </source>
</evidence>
<evidence type="ECO:0000313" key="9">
    <source>
        <dbReference type="Proteomes" id="UP000091956"/>
    </source>
</evidence>
<protein>
    <recommendedName>
        <fullName evidence="3">endo-1,3(4)-beta-glucanase</fullName>
        <ecNumber evidence="3">3.2.1.6</ecNumber>
    </recommendedName>
</protein>
<dbReference type="EMBL" id="KV460206">
    <property type="protein sequence ID" value="OBU01635.1"/>
    <property type="molecule type" value="Genomic_DNA"/>
</dbReference>
<reference evidence="8 9" key="1">
    <citation type="submission" date="2016-03" db="EMBL/GenBank/DDBJ databases">
        <title>Comparative genomics of Pseudogymnoascus destructans, the fungus causing white-nose syndrome of bats.</title>
        <authorList>
            <person name="Palmer J.M."/>
            <person name="Drees K.P."/>
            <person name="Foster J.T."/>
            <person name="Lindner D.L."/>
        </authorList>
    </citation>
    <scope>NUCLEOTIDE SEQUENCE [LARGE SCALE GENOMIC DNA]</scope>
    <source>
        <strain evidence="8 9">UAMH 10579</strain>
    </source>
</reference>
<dbReference type="Proteomes" id="UP000091956">
    <property type="component" value="Unassembled WGS sequence"/>
</dbReference>
<evidence type="ECO:0000256" key="6">
    <source>
        <dbReference type="SAM" id="SignalP"/>
    </source>
</evidence>
<dbReference type="Pfam" id="PF26113">
    <property type="entry name" value="GH16_XgeA"/>
    <property type="match status" value="1"/>
</dbReference>
<dbReference type="GO" id="GO:0052861">
    <property type="term" value="F:endo-1,3(4)-beta-glucanase activity"/>
    <property type="evidence" value="ECO:0007669"/>
    <property type="project" value="UniProtKB-EC"/>
</dbReference>
<dbReference type="EC" id="3.2.1.6" evidence="3"/>
<sequence>MARLTNLAGIATLLLSKIVTANYSLLKTYDASNFFSEFQIVNIPDPSSGFVEYVDAATAESKSLVGIRNGQVYLGADSITDNTTNGRPSVRVESTDYFTTGLFIADIAHMPGNACGVWPAYWTSGPDWPNSGEIDIIEAINLQKTPIITLHSGTGCTVANTGSAAGSVLTNANCNTGCSQSTTDTQAYGDEFNAVKGGAYATQWTTKGIAIWFFPRASIPADITAGTPDPTTWGKPLTYFVDSGGCDFATHFKSNRFIFNINFCGWAGNVWSSFPECSAKAATCKEYVAQNPSAFTEAYWLINSLKVYREGTTKRLFVA</sequence>
<keyword evidence="4" id="KW-0378">Hydrolase</keyword>
<dbReference type="AlphaFoldDB" id="A0A2P2SXV0"/>
<comment type="similarity">
    <text evidence="2">Belongs to the glycosyl hydrolase 16 family.</text>
</comment>
<dbReference type="OrthoDB" id="192832at2759"/>
<evidence type="ECO:0000256" key="2">
    <source>
        <dbReference type="ARBA" id="ARBA00006865"/>
    </source>
</evidence>
<organism evidence="8 9">
    <name type="scientific">Pseudogymnoascus verrucosus</name>
    <dbReference type="NCBI Taxonomy" id="342668"/>
    <lineage>
        <taxon>Eukaryota</taxon>
        <taxon>Fungi</taxon>
        <taxon>Dikarya</taxon>
        <taxon>Ascomycota</taxon>
        <taxon>Pezizomycotina</taxon>
        <taxon>Leotiomycetes</taxon>
        <taxon>Thelebolales</taxon>
        <taxon>Thelebolaceae</taxon>
        <taxon>Pseudogymnoascus</taxon>
    </lineage>
</organism>
<dbReference type="RefSeq" id="XP_018135367.1">
    <property type="nucleotide sequence ID" value="XM_018269659.1"/>
</dbReference>
<evidence type="ECO:0000256" key="3">
    <source>
        <dbReference type="ARBA" id="ARBA00012599"/>
    </source>
</evidence>
<name>A0A2P2SXV0_9PEZI</name>
<feature type="domain" description="GH16" evidence="7">
    <location>
        <begin position="36"/>
        <end position="252"/>
    </location>
</feature>
<dbReference type="InterPro" id="IPR000757">
    <property type="entry name" value="Beta-glucanase-like"/>
</dbReference>
<dbReference type="InterPro" id="IPR050546">
    <property type="entry name" value="Glycosyl_Hydrlase_16"/>
</dbReference>
<dbReference type="Gene3D" id="2.60.120.200">
    <property type="match status" value="1"/>
</dbReference>
<evidence type="ECO:0000256" key="4">
    <source>
        <dbReference type="ARBA" id="ARBA00022801"/>
    </source>
</evidence>
<accession>A0A2P2SXV0</accession>
<evidence type="ECO:0000256" key="5">
    <source>
        <dbReference type="ARBA" id="ARBA00023295"/>
    </source>
</evidence>
<comment type="catalytic activity">
    <reaction evidence="1">
        <text>Endohydrolysis of (1-&gt;3)- or (1-&gt;4)-linkages in beta-D-glucans when the glucose residue whose reducing group is involved in the linkage to be hydrolyzed is itself substituted at C-3.</text>
        <dbReference type="EC" id="3.2.1.6"/>
    </reaction>
</comment>
<dbReference type="FunFam" id="2.60.120.200:FF:000114">
    <property type="entry name" value="Probable endo-1,3(4)-beta-glucanase NFIA_089530"/>
    <property type="match status" value="1"/>
</dbReference>
<keyword evidence="6" id="KW-0732">Signal</keyword>
<dbReference type="STRING" id="342668.A0A2P2SXV0"/>
<dbReference type="PANTHER" id="PTHR10963">
    <property type="entry name" value="GLYCOSYL HYDROLASE-RELATED"/>
    <property type="match status" value="1"/>
</dbReference>
<dbReference type="SUPFAM" id="SSF49899">
    <property type="entry name" value="Concanavalin A-like lectins/glucanases"/>
    <property type="match status" value="1"/>
</dbReference>
<dbReference type="PANTHER" id="PTHR10963:SF24">
    <property type="entry name" value="GLYCOSIDASE C21B10.07-RELATED"/>
    <property type="match status" value="1"/>
</dbReference>
<dbReference type="GeneID" id="28833512"/>
<evidence type="ECO:0000313" key="8">
    <source>
        <dbReference type="EMBL" id="OBU01635.1"/>
    </source>
</evidence>
<proteinExistence type="inferred from homology"/>
<feature type="signal peptide" evidence="6">
    <location>
        <begin position="1"/>
        <end position="21"/>
    </location>
</feature>
<gene>
    <name evidence="8" type="ORF">VE01_00126</name>
</gene>
<feature type="chain" id="PRO_5015172946" description="endo-1,3(4)-beta-glucanase" evidence="6">
    <location>
        <begin position="22"/>
        <end position="319"/>
    </location>
</feature>
<evidence type="ECO:0000256" key="1">
    <source>
        <dbReference type="ARBA" id="ARBA00000124"/>
    </source>
</evidence>
<keyword evidence="5" id="KW-0326">Glycosidase</keyword>
<keyword evidence="9" id="KW-1185">Reference proteome</keyword>
<dbReference type="GO" id="GO:0009251">
    <property type="term" value="P:glucan catabolic process"/>
    <property type="evidence" value="ECO:0007669"/>
    <property type="project" value="TreeGrafter"/>
</dbReference>
<dbReference type="InterPro" id="IPR013320">
    <property type="entry name" value="ConA-like_dom_sf"/>
</dbReference>
<reference evidence="9" key="2">
    <citation type="journal article" date="2018" name="Nat. Commun.">
        <title>Extreme sensitivity to ultraviolet light in the fungal pathogen causing white-nose syndrome of bats.</title>
        <authorList>
            <person name="Palmer J.M."/>
            <person name="Drees K.P."/>
            <person name="Foster J.T."/>
            <person name="Lindner D.L."/>
        </authorList>
    </citation>
    <scope>NUCLEOTIDE SEQUENCE [LARGE SCALE GENOMIC DNA]</scope>
    <source>
        <strain evidence="9">UAMH 10579</strain>
    </source>
</reference>